<dbReference type="RefSeq" id="WP_061987931.1">
    <property type="nucleotide sequence ID" value="NZ_FOPQ01000024.1"/>
</dbReference>
<dbReference type="InterPro" id="IPR013324">
    <property type="entry name" value="RNA_pol_sigma_r3/r4-like"/>
</dbReference>
<reference evidence="10 12" key="2">
    <citation type="submission" date="2016-11" db="EMBL/GenBank/DDBJ databases">
        <title>Genome sequencing of Amycolatopsis regifaucium.</title>
        <authorList>
            <person name="Mayilraj S."/>
            <person name="Kaur N."/>
        </authorList>
    </citation>
    <scope>NUCLEOTIDE SEQUENCE [LARGE SCALE GENOMIC DNA]</scope>
    <source>
        <strain evidence="10 12">GY080</strain>
    </source>
</reference>
<evidence type="ECO:0000259" key="7">
    <source>
        <dbReference type="Pfam" id="PF08281"/>
    </source>
</evidence>
<feature type="domain" description="RNA polymerase sigma-70 region 2" evidence="6">
    <location>
        <begin position="10"/>
        <end position="76"/>
    </location>
</feature>
<evidence type="ECO:0000313" key="10">
    <source>
        <dbReference type="EMBL" id="OKA08569.1"/>
    </source>
</evidence>
<evidence type="ECO:0000313" key="9">
    <source>
        <dbReference type="EMBL" id="KZB84079.1"/>
    </source>
</evidence>
<dbReference type="InterPro" id="IPR007627">
    <property type="entry name" value="RNA_pol_sigma70_r2"/>
</dbReference>
<dbReference type="SUPFAM" id="SSF88659">
    <property type="entry name" value="Sigma3 and sigma4 domains of RNA polymerase sigma factors"/>
    <property type="match status" value="1"/>
</dbReference>
<evidence type="ECO:0000256" key="1">
    <source>
        <dbReference type="ARBA" id="ARBA00010641"/>
    </source>
</evidence>
<dbReference type="Proteomes" id="UP000186883">
    <property type="component" value="Unassembled WGS sequence"/>
</dbReference>
<evidence type="ECO:0000259" key="6">
    <source>
        <dbReference type="Pfam" id="PF04542"/>
    </source>
</evidence>
<evidence type="ECO:0000313" key="11">
    <source>
        <dbReference type="Proteomes" id="UP000076321"/>
    </source>
</evidence>
<dbReference type="Pfam" id="PF20239">
    <property type="entry name" value="DUF6596"/>
    <property type="match status" value="1"/>
</dbReference>
<dbReference type="SUPFAM" id="SSF88946">
    <property type="entry name" value="Sigma2 domain of RNA polymerase sigma factors"/>
    <property type="match status" value="1"/>
</dbReference>
<evidence type="ECO:0000256" key="4">
    <source>
        <dbReference type="ARBA" id="ARBA00023163"/>
    </source>
</evidence>
<dbReference type="InterPro" id="IPR046531">
    <property type="entry name" value="DUF6596"/>
</dbReference>
<dbReference type="GO" id="GO:0006352">
    <property type="term" value="P:DNA-templated transcription initiation"/>
    <property type="evidence" value="ECO:0007669"/>
    <property type="project" value="InterPro"/>
</dbReference>
<dbReference type="Pfam" id="PF08281">
    <property type="entry name" value="Sigma70_r4_2"/>
    <property type="match status" value="1"/>
</dbReference>
<comment type="similarity">
    <text evidence="1">Belongs to the sigma-70 factor family. ECF subfamily.</text>
</comment>
<evidence type="ECO:0000259" key="8">
    <source>
        <dbReference type="Pfam" id="PF20239"/>
    </source>
</evidence>
<evidence type="ECO:0000256" key="2">
    <source>
        <dbReference type="ARBA" id="ARBA00023015"/>
    </source>
</evidence>
<dbReference type="Pfam" id="PF04542">
    <property type="entry name" value="Sigma70_r2"/>
    <property type="match status" value="1"/>
</dbReference>
<dbReference type="GO" id="GO:0003677">
    <property type="term" value="F:DNA binding"/>
    <property type="evidence" value="ECO:0007669"/>
    <property type="project" value="InterPro"/>
</dbReference>
<keyword evidence="12" id="KW-1185">Reference proteome</keyword>
<dbReference type="PANTHER" id="PTHR47756:SF2">
    <property type="entry name" value="BLL6612 PROTEIN"/>
    <property type="match status" value="1"/>
</dbReference>
<name>A0A154ML24_9PSEU</name>
<dbReference type="InterPro" id="IPR013249">
    <property type="entry name" value="RNA_pol_sigma70_r4_t2"/>
</dbReference>
<proteinExistence type="inferred from homology"/>
<dbReference type="GO" id="GO:0016987">
    <property type="term" value="F:sigma factor activity"/>
    <property type="evidence" value="ECO:0007669"/>
    <property type="project" value="UniProtKB-KW"/>
</dbReference>
<feature type="domain" description="RNA polymerase sigma factor 70 region 4 type 2" evidence="7">
    <location>
        <begin position="110"/>
        <end position="159"/>
    </location>
</feature>
<dbReference type="EMBL" id="LQCI01000017">
    <property type="protein sequence ID" value="KZB84079.1"/>
    <property type="molecule type" value="Genomic_DNA"/>
</dbReference>
<keyword evidence="2" id="KW-0805">Transcription regulation</keyword>
<evidence type="ECO:0000256" key="3">
    <source>
        <dbReference type="ARBA" id="ARBA00023082"/>
    </source>
</evidence>
<organism evidence="9 11">
    <name type="scientific">Amycolatopsis regifaucium</name>
    <dbReference type="NCBI Taxonomy" id="546365"/>
    <lineage>
        <taxon>Bacteria</taxon>
        <taxon>Bacillati</taxon>
        <taxon>Actinomycetota</taxon>
        <taxon>Actinomycetes</taxon>
        <taxon>Pseudonocardiales</taxon>
        <taxon>Pseudonocardiaceae</taxon>
        <taxon>Amycolatopsis</taxon>
    </lineage>
</organism>
<dbReference type="Proteomes" id="UP000076321">
    <property type="component" value="Unassembled WGS sequence"/>
</dbReference>
<reference evidence="9 11" key="1">
    <citation type="submission" date="2015-12" db="EMBL/GenBank/DDBJ databases">
        <title>Amycolatopsis regifaucium genome sequencing and assembly.</title>
        <authorList>
            <person name="Mayilraj S."/>
        </authorList>
    </citation>
    <scope>NUCLEOTIDE SEQUENCE [LARGE SCALE GENOMIC DNA]</scope>
    <source>
        <strain evidence="9 11">GY080</strain>
    </source>
</reference>
<feature type="domain" description="DUF6596" evidence="8">
    <location>
        <begin position="178"/>
        <end position="278"/>
    </location>
</feature>
<accession>A0A154ML24</accession>
<dbReference type="InterPro" id="IPR013325">
    <property type="entry name" value="RNA_pol_sigma_r2"/>
</dbReference>
<dbReference type="AlphaFoldDB" id="A0A154ML24"/>
<comment type="caution">
    <text evidence="9">The sequence shown here is derived from an EMBL/GenBank/DDBJ whole genome shotgun (WGS) entry which is preliminary data.</text>
</comment>
<gene>
    <name evidence="10" type="ORF">ATP06_0211120</name>
    <name evidence="9" type="ORF">AVL48_34030</name>
</gene>
<evidence type="ECO:0000256" key="5">
    <source>
        <dbReference type="SAM" id="MobiDB-lite"/>
    </source>
</evidence>
<evidence type="ECO:0000313" key="12">
    <source>
        <dbReference type="Proteomes" id="UP000186883"/>
    </source>
</evidence>
<feature type="region of interest" description="Disordered" evidence="5">
    <location>
        <begin position="80"/>
        <end position="99"/>
    </location>
</feature>
<dbReference type="InterPro" id="IPR014284">
    <property type="entry name" value="RNA_pol_sigma-70_dom"/>
</dbReference>
<sequence length="408" mass="43873">MNVERQVEALLRELAPQVIGLLARRHGQFDACEDAVQEALLSAAQQWPEQGIPDSPKSWLATVASRRLVDEWRSESARRRREENSALMDLSGPGEASTVSESDDTLTVLFLCCHPSLSAPSQLALTLRAVGGLTTGEIASAFLVGESTLAQRVSRAKQTIKKAGAEFVLPPPAELAERLRVVLHVLYLMFNEGYTTSGGPELHRADLTAEAVRLTRLLHRLMPDEDEVTGLLALMLLTDARRAARAGDDGSLIPLADQDRSRWDAGMIAEGVSLVSGALEAGPVGPYQVQAAIAAVHDEAATAADTDWSQILALYDVLEKVSPGPVVTLNRAVAVAEVHGPEAGLELLATLDGDARMDQTHRVDSVRGHLLELAGDTGAAREAYLRAAGKTASEPEKRYLRLRAQRLG</sequence>
<dbReference type="EMBL" id="LOBU02000011">
    <property type="protein sequence ID" value="OKA08569.1"/>
    <property type="molecule type" value="Genomic_DNA"/>
</dbReference>
<keyword evidence="4" id="KW-0804">Transcription</keyword>
<dbReference type="NCBIfam" id="TIGR02937">
    <property type="entry name" value="sigma70-ECF"/>
    <property type="match status" value="1"/>
</dbReference>
<dbReference type="PANTHER" id="PTHR47756">
    <property type="entry name" value="BLL6612 PROTEIN-RELATED"/>
    <property type="match status" value="1"/>
</dbReference>
<dbReference type="Gene3D" id="1.10.1740.10">
    <property type="match status" value="1"/>
</dbReference>
<protein>
    <submittedName>
        <fullName evidence="9">RNA polymerase subunit sigma-24</fullName>
    </submittedName>
</protein>
<keyword evidence="3" id="KW-0731">Sigma factor</keyword>
<dbReference type="OrthoDB" id="9780299at2"/>